<organism evidence="1 2">
    <name type="scientific">Hibiscus sabdariffa</name>
    <name type="common">roselle</name>
    <dbReference type="NCBI Taxonomy" id="183260"/>
    <lineage>
        <taxon>Eukaryota</taxon>
        <taxon>Viridiplantae</taxon>
        <taxon>Streptophyta</taxon>
        <taxon>Embryophyta</taxon>
        <taxon>Tracheophyta</taxon>
        <taxon>Spermatophyta</taxon>
        <taxon>Magnoliopsida</taxon>
        <taxon>eudicotyledons</taxon>
        <taxon>Gunneridae</taxon>
        <taxon>Pentapetalae</taxon>
        <taxon>rosids</taxon>
        <taxon>malvids</taxon>
        <taxon>Malvales</taxon>
        <taxon>Malvaceae</taxon>
        <taxon>Malvoideae</taxon>
        <taxon>Hibiscus</taxon>
    </lineage>
</organism>
<keyword evidence="2" id="KW-1185">Reference proteome</keyword>
<accession>A0ABR2RCI5</accession>
<evidence type="ECO:0000313" key="2">
    <source>
        <dbReference type="Proteomes" id="UP001396334"/>
    </source>
</evidence>
<comment type="caution">
    <text evidence="1">The sequence shown here is derived from an EMBL/GenBank/DDBJ whole genome shotgun (WGS) entry which is preliminary data.</text>
</comment>
<dbReference type="Proteomes" id="UP001396334">
    <property type="component" value="Unassembled WGS sequence"/>
</dbReference>
<sequence length="86" mass="9883">MQMDIVVRNGRVCLSCSRFQAQSRSYGSGQFMGGEEAENEAKAQFMKNANVQARRQRQRDRKEAGFELNLDVQREFETMIGCSPSW</sequence>
<name>A0ABR2RCI5_9ROSI</name>
<proteinExistence type="predicted"/>
<gene>
    <name evidence="1" type="ORF">V6N11_036972</name>
</gene>
<protein>
    <submittedName>
        <fullName evidence="1">Uncharacterized protein</fullName>
    </submittedName>
</protein>
<evidence type="ECO:0000313" key="1">
    <source>
        <dbReference type="EMBL" id="KAK9010464.1"/>
    </source>
</evidence>
<dbReference type="EMBL" id="JBBPBN010000024">
    <property type="protein sequence ID" value="KAK9010464.1"/>
    <property type="molecule type" value="Genomic_DNA"/>
</dbReference>
<reference evidence="1 2" key="1">
    <citation type="journal article" date="2024" name="G3 (Bethesda)">
        <title>Genome assembly of Hibiscus sabdariffa L. provides insights into metabolisms of medicinal natural products.</title>
        <authorList>
            <person name="Kim T."/>
        </authorList>
    </citation>
    <scope>NUCLEOTIDE SEQUENCE [LARGE SCALE GENOMIC DNA]</scope>
    <source>
        <strain evidence="1">TK-2024</strain>
        <tissue evidence="1">Old leaves</tissue>
    </source>
</reference>